<dbReference type="PIRSF" id="PIRSF005650">
    <property type="entry name" value="Uridylate_kin"/>
    <property type="match status" value="1"/>
</dbReference>
<keyword evidence="14" id="KW-1185">Reference proteome</keyword>
<organism evidence="13 14">
    <name type="scientific">Clostridium putrefaciens</name>
    <dbReference type="NCBI Taxonomy" id="99675"/>
    <lineage>
        <taxon>Bacteria</taxon>
        <taxon>Bacillati</taxon>
        <taxon>Bacillota</taxon>
        <taxon>Clostridia</taxon>
        <taxon>Eubacteriales</taxon>
        <taxon>Clostridiaceae</taxon>
        <taxon>Clostridium</taxon>
    </lineage>
</organism>
<evidence type="ECO:0000256" key="6">
    <source>
        <dbReference type="ARBA" id="ARBA00022741"/>
    </source>
</evidence>
<dbReference type="InterPro" id="IPR001048">
    <property type="entry name" value="Asp/Glu/Uridylate_kinase"/>
</dbReference>
<keyword evidence="6 11" id="KW-0547">Nucleotide-binding</keyword>
<accession>A0A381J9Z2</accession>
<feature type="binding site" evidence="11">
    <location>
        <begin position="133"/>
        <end position="140"/>
    </location>
    <ligand>
        <name>UMP</name>
        <dbReference type="ChEBI" id="CHEBI:57865"/>
    </ligand>
</feature>
<dbReference type="Proteomes" id="UP000254664">
    <property type="component" value="Unassembled WGS sequence"/>
</dbReference>
<protein>
    <recommendedName>
        <fullName evidence="11">Uridylate kinase</fullName>
        <shortName evidence="11">UK</shortName>
        <ecNumber evidence="11">2.7.4.22</ecNumber>
    </recommendedName>
    <alternativeName>
        <fullName evidence="11">Uridine monophosphate kinase</fullName>
        <shortName evidence="11">UMP kinase</shortName>
        <shortName evidence="11">UMPK</shortName>
    </alternativeName>
</protein>
<dbReference type="FunFam" id="3.40.1160.10:FF:000001">
    <property type="entry name" value="Uridylate kinase"/>
    <property type="match status" value="1"/>
</dbReference>
<dbReference type="GO" id="GO:0005737">
    <property type="term" value="C:cytoplasm"/>
    <property type="evidence" value="ECO:0007669"/>
    <property type="project" value="UniProtKB-SubCell"/>
</dbReference>
<evidence type="ECO:0000259" key="12">
    <source>
        <dbReference type="Pfam" id="PF00696"/>
    </source>
</evidence>
<evidence type="ECO:0000256" key="9">
    <source>
        <dbReference type="ARBA" id="ARBA00022975"/>
    </source>
</evidence>
<evidence type="ECO:0000256" key="8">
    <source>
        <dbReference type="ARBA" id="ARBA00022840"/>
    </source>
</evidence>
<comment type="catalytic activity">
    <reaction evidence="10 11">
        <text>UMP + ATP = UDP + ADP</text>
        <dbReference type="Rhea" id="RHEA:24400"/>
        <dbReference type="ChEBI" id="CHEBI:30616"/>
        <dbReference type="ChEBI" id="CHEBI:57865"/>
        <dbReference type="ChEBI" id="CHEBI:58223"/>
        <dbReference type="ChEBI" id="CHEBI:456216"/>
        <dbReference type="EC" id="2.7.4.22"/>
    </reaction>
</comment>
<dbReference type="Gene3D" id="3.40.1160.10">
    <property type="entry name" value="Acetylglutamate kinase-like"/>
    <property type="match status" value="1"/>
</dbReference>
<dbReference type="AlphaFoldDB" id="A0A381J9Z2"/>
<keyword evidence="11" id="KW-0021">Allosteric enzyme</keyword>
<keyword evidence="7 11" id="KW-0418">Kinase</keyword>
<dbReference type="GO" id="GO:0005524">
    <property type="term" value="F:ATP binding"/>
    <property type="evidence" value="ECO:0007669"/>
    <property type="project" value="UniProtKB-KW"/>
</dbReference>
<feature type="domain" description="Aspartate/glutamate/uridylate kinase" evidence="12">
    <location>
        <begin position="7"/>
        <end position="213"/>
    </location>
</feature>
<evidence type="ECO:0000256" key="3">
    <source>
        <dbReference type="ARBA" id="ARBA00007614"/>
    </source>
</evidence>
<dbReference type="CDD" id="cd04254">
    <property type="entry name" value="AAK_UMPK-PyrH-Ec"/>
    <property type="match status" value="1"/>
</dbReference>
<dbReference type="PANTHER" id="PTHR42833">
    <property type="entry name" value="URIDYLATE KINASE"/>
    <property type="match status" value="1"/>
</dbReference>
<dbReference type="NCBIfam" id="TIGR02075">
    <property type="entry name" value="pyrH_bact"/>
    <property type="match status" value="1"/>
</dbReference>
<evidence type="ECO:0000256" key="10">
    <source>
        <dbReference type="ARBA" id="ARBA00047767"/>
    </source>
</evidence>
<comment type="subcellular location">
    <subcellularLocation>
        <location evidence="1 11">Cytoplasm</location>
    </subcellularLocation>
</comment>
<evidence type="ECO:0000256" key="2">
    <source>
        <dbReference type="ARBA" id="ARBA00004791"/>
    </source>
</evidence>
<dbReference type="GO" id="GO:0044210">
    <property type="term" value="P:'de novo' CTP biosynthetic process"/>
    <property type="evidence" value="ECO:0007669"/>
    <property type="project" value="UniProtKB-UniRule"/>
</dbReference>
<dbReference type="PANTHER" id="PTHR42833:SF4">
    <property type="entry name" value="URIDYLATE KINASE PUMPKIN, CHLOROPLASTIC"/>
    <property type="match status" value="1"/>
</dbReference>
<reference evidence="13 14" key="1">
    <citation type="submission" date="2018-06" db="EMBL/GenBank/DDBJ databases">
        <authorList>
            <consortium name="Pathogen Informatics"/>
            <person name="Doyle S."/>
        </authorList>
    </citation>
    <scope>NUCLEOTIDE SEQUENCE [LARGE SCALE GENOMIC DNA]</scope>
    <source>
        <strain evidence="13 14">NCTC9836</strain>
    </source>
</reference>
<keyword evidence="9 11" id="KW-0665">Pyrimidine biosynthesis</keyword>
<evidence type="ECO:0000256" key="1">
    <source>
        <dbReference type="ARBA" id="ARBA00004496"/>
    </source>
</evidence>
<comment type="pathway">
    <text evidence="2 11">Pyrimidine metabolism; CTP biosynthesis via de novo pathway; UDP from UMP (UMPK route): step 1/1.</text>
</comment>
<dbReference type="GO" id="GO:0006225">
    <property type="term" value="P:UDP biosynthetic process"/>
    <property type="evidence" value="ECO:0007669"/>
    <property type="project" value="TreeGrafter"/>
</dbReference>
<dbReference type="OrthoDB" id="9807458at2"/>
<feature type="binding site" evidence="11">
    <location>
        <begin position="12"/>
        <end position="15"/>
    </location>
    <ligand>
        <name>ATP</name>
        <dbReference type="ChEBI" id="CHEBI:30616"/>
    </ligand>
</feature>
<dbReference type="Pfam" id="PF00696">
    <property type="entry name" value="AA_kinase"/>
    <property type="match status" value="1"/>
</dbReference>
<feature type="binding site" evidence="11">
    <location>
        <position position="166"/>
    </location>
    <ligand>
        <name>ATP</name>
        <dbReference type="ChEBI" id="CHEBI:30616"/>
    </ligand>
</feature>
<dbReference type="EC" id="2.7.4.22" evidence="11"/>
<feature type="binding site" evidence="11">
    <location>
        <position position="55"/>
    </location>
    <ligand>
        <name>ATP</name>
        <dbReference type="ChEBI" id="CHEBI:30616"/>
    </ligand>
</feature>
<feature type="binding site" evidence="11">
    <location>
        <position position="59"/>
    </location>
    <ligand>
        <name>ATP</name>
        <dbReference type="ChEBI" id="CHEBI:30616"/>
    </ligand>
</feature>
<keyword evidence="8 11" id="KW-0067">ATP-binding</keyword>
<dbReference type="SUPFAM" id="SSF53633">
    <property type="entry name" value="Carbamate kinase-like"/>
    <property type="match status" value="1"/>
</dbReference>
<dbReference type="RefSeq" id="WP_115641231.1">
    <property type="nucleotide sequence ID" value="NZ_UFWZ01000001.1"/>
</dbReference>
<evidence type="ECO:0000256" key="7">
    <source>
        <dbReference type="ARBA" id="ARBA00022777"/>
    </source>
</evidence>
<dbReference type="InterPro" id="IPR015963">
    <property type="entry name" value="Uridylate_kinase_bac"/>
</dbReference>
<feature type="binding site" evidence="11">
    <location>
        <position position="72"/>
    </location>
    <ligand>
        <name>UMP</name>
        <dbReference type="ChEBI" id="CHEBI:57865"/>
    </ligand>
</feature>
<feature type="binding site" evidence="11">
    <location>
        <position position="169"/>
    </location>
    <ligand>
        <name>ATP</name>
        <dbReference type="ChEBI" id="CHEBI:30616"/>
    </ligand>
</feature>
<comment type="function">
    <text evidence="11">Catalyzes the reversible phosphorylation of UMP to UDP.</text>
</comment>
<dbReference type="UniPathway" id="UPA00159">
    <property type="reaction ID" value="UER00275"/>
</dbReference>
<feature type="region of interest" description="Involved in allosteric activation by GTP" evidence="11">
    <location>
        <begin position="20"/>
        <end position="25"/>
    </location>
</feature>
<gene>
    <name evidence="11 13" type="primary">pyrH</name>
    <name evidence="13" type="ORF">NCTC9836_01584</name>
</gene>
<comment type="caution">
    <text evidence="11">Lacks conserved residue(s) required for the propagation of feature annotation.</text>
</comment>
<dbReference type="EMBL" id="UFWZ01000001">
    <property type="protein sequence ID" value="SUY47256.1"/>
    <property type="molecule type" value="Genomic_DNA"/>
</dbReference>
<dbReference type="InterPro" id="IPR036393">
    <property type="entry name" value="AceGlu_kinase-like_sf"/>
</dbReference>
<sequence>MEVCKYKRIILKVSGEALAGDNGFGIDFDVATRIAIEIKELVDMGVEIGVVVGGGNIWRGRSGKGMDRATADYMGMLATCINALALQDSLENVGVHTRVQTAIEMKEIAEPFIRRRAMRHLEKGRVVIFAAGTGNPYFSTDTTAALRAAEMEVDVILLAKKVDGVYDKDPHKYNDAIKFDNLSHMEVLEKGLQVMDSTAASLCMDNNIPILVFGLDNPGNIKKAIMGEKLGTLISSK</sequence>
<keyword evidence="5 11" id="KW-0808">Transferase</keyword>
<comment type="activity regulation">
    <text evidence="11">Allosterically activated by GTP. Inhibited by UTP.</text>
</comment>
<proteinExistence type="inferred from homology"/>
<evidence type="ECO:0000313" key="13">
    <source>
        <dbReference type="EMBL" id="SUY47256.1"/>
    </source>
</evidence>
<evidence type="ECO:0000313" key="14">
    <source>
        <dbReference type="Proteomes" id="UP000254664"/>
    </source>
</evidence>
<dbReference type="HAMAP" id="MF_01220_B">
    <property type="entry name" value="PyrH_B"/>
    <property type="match status" value="1"/>
</dbReference>
<evidence type="ECO:0000256" key="5">
    <source>
        <dbReference type="ARBA" id="ARBA00022679"/>
    </source>
</evidence>
<name>A0A381J9Z2_9CLOT</name>
<feature type="binding site" evidence="11">
    <location>
        <position position="54"/>
    </location>
    <ligand>
        <name>UMP</name>
        <dbReference type="ChEBI" id="CHEBI:57865"/>
    </ligand>
</feature>
<evidence type="ECO:0000256" key="4">
    <source>
        <dbReference type="ARBA" id="ARBA00022490"/>
    </source>
</evidence>
<comment type="subunit">
    <text evidence="11">Homohexamer.</text>
</comment>
<evidence type="ECO:0000256" key="11">
    <source>
        <dbReference type="HAMAP-Rule" id="MF_01220"/>
    </source>
</evidence>
<keyword evidence="4 11" id="KW-0963">Cytoplasm</keyword>
<dbReference type="InterPro" id="IPR011817">
    <property type="entry name" value="Uridylate_kinase"/>
</dbReference>
<dbReference type="GO" id="GO:0033862">
    <property type="term" value="F:UMP kinase activity"/>
    <property type="evidence" value="ECO:0007669"/>
    <property type="project" value="UniProtKB-EC"/>
</dbReference>
<comment type="similarity">
    <text evidence="3 11">Belongs to the UMP kinase family.</text>
</comment>